<organism evidence="1 2">
    <name type="scientific">Adineta steineri</name>
    <dbReference type="NCBI Taxonomy" id="433720"/>
    <lineage>
        <taxon>Eukaryota</taxon>
        <taxon>Metazoa</taxon>
        <taxon>Spiralia</taxon>
        <taxon>Gnathifera</taxon>
        <taxon>Rotifera</taxon>
        <taxon>Eurotatoria</taxon>
        <taxon>Bdelloidea</taxon>
        <taxon>Adinetida</taxon>
        <taxon>Adinetidae</taxon>
        <taxon>Adineta</taxon>
    </lineage>
</organism>
<gene>
    <name evidence="1" type="ORF">OXD698_LOCUS53712</name>
</gene>
<dbReference type="Proteomes" id="UP000663844">
    <property type="component" value="Unassembled WGS sequence"/>
</dbReference>
<sequence length="91" mass="10678">SFECCKAIKDIIEIKTTDKNKREIIPILVLCNEVVSDERRLGFNQVEAEQWTAKDKCFVGNRVWFVNLRDRARIVEAFTALMKELYKPQSK</sequence>
<name>A0A820RIS7_9BILA</name>
<accession>A0A820RIS7</accession>
<dbReference type="EMBL" id="CAJOAZ010031288">
    <property type="protein sequence ID" value="CAF4439203.1"/>
    <property type="molecule type" value="Genomic_DNA"/>
</dbReference>
<proteinExistence type="predicted"/>
<dbReference type="AlphaFoldDB" id="A0A820RIS7"/>
<feature type="non-terminal residue" evidence="1">
    <location>
        <position position="1"/>
    </location>
</feature>
<comment type="caution">
    <text evidence="1">The sequence shown here is derived from an EMBL/GenBank/DDBJ whole genome shotgun (WGS) entry which is preliminary data.</text>
</comment>
<evidence type="ECO:0000313" key="1">
    <source>
        <dbReference type="EMBL" id="CAF4439203.1"/>
    </source>
</evidence>
<reference evidence="1" key="1">
    <citation type="submission" date="2021-02" db="EMBL/GenBank/DDBJ databases">
        <authorList>
            <person name="Nowell W R."/>
        </authorList>
    </citation>
    <scope>NUCLEOTIDE SEQUENCE</scope>
</reference>
<protein>
    <submittedName>
        <fullName evidence="1">Uncharacterized protein</fullName>
    </submittedName>
</protein>
<evidence type="ECO:0000313" key="2">
    <source>
        <dbReference type="Proteomes" id="UP000663844"/>
    </source>
</evidence>